<evidence type="ECO:0000313" key="1">
    <source>
        <dbReference type="EMBL" id="RIA85465.1"/>
    </source>
</evidence>
<dbReference type="AlphaFoldDB" id="A0A397SN18"/>
<dbReference type="OrthoDB" id="2425131at2759"/>
<evidence type="ECO:0000313" key="2">
    <source>
        <dbReference type="Proteomes" id="UP000265703"/>
    </source>
</evidence>
<reference evidence="1 2" key="1">
    <citation type="submission" date="2018-06" db="EMBL/GenBank/DDBJ databases">
        <title>Comparative genomics reveals the genomic features of Rhizophagus irregularis, R. cerebriforme, R. diaphanum and Gigaspora rosea, and their symbiotic lifestyle signature.</title>
        <authorList>
            <person name="Morin E."/>
            <person name="San Clemente H."/>
            <person name="Chen E.C.H."/>
            <person name="De La Providencia I."/>
            <person name="Hainaut M."/>
            <person name="Kuo A."/>
            <person name="Kohler A."/>
            <person name="Murat C."/>
            <person name="Tang N."/>
            <person name="Roy S."/>
            <person name="Loubradou J."/>
            <person name="Henrissat B."/>
            <person name="Grigoriev I.V."/>
            <person name="Corradi N."/>
            <person name="Roux C."/>
            <person name="Martin F.M."/>
        </authorList>
    </citation>
    <scope>NUCLEOTIDE SEQUENCE [LARGE SCALE GENOMIC DNA]</scope>
    <source>
        <strain evidence="1 2">DAOM 227022</strain>
    </source>
</reference>
<dbReference type="SUPFAM" id="SSF81901">
    <property type="entry name" value="HCP-like"/>
    <property type="match status" value="1"/>
</dbReference>
<protein>
    <submittedName>
        <fullName evidence="1">Uncharacterized protein</fullName>
    </submittedName>
</protein>
<dbReference type="EMBL" id="QKYT01000425">
    <property type="protein sequence ID" value="RIA85465.1"/>
    <property type="molecule type" value="Genomic_DNA"/>
</dbReference>
<keyword evidence="2" id="KW-1185">Reference proteome</keyword>
<organism evidence="1 2">
    <name type="scientific">Glomus cerebriforme</name>
    <dbReference type="NCBI Taxonomy" id="658196"/>
    <lineage>
        <taxon>Eukaryota</taxon>
        <taxon>Fungi</taxon>
        <taxon>Fungi incertae sedis</taxon>
        <taxon>Mucoromycota</taxon>
        <taxon>Glomeromycotina</taxon>
        <taxon>Glomeromycetes</taxon>
        <taxon>Glomerales</taxon>
        <taxon>Glomeraceae</taxon>
        <taxon>Glomus</taxon>
    </lineage>
</organism>
<dbReference type="InterPro" id="IPR011990">
    <property type="entry name" value="TPR-like_helical_dom_sf"/>
</dbReference>
<gene>
    <name evidence="1" type="ORF">C1645_830779</name>
</gene>
<comment type="caution">
    <text evidence="1">The sequence shown here is derived from an EMBL/GenBank/DDBJ whole genome shotgun (WGS) entry which is preliminary data.</text>
</comment>
<dbReference type="Proteomes" id="UP000265703">
    <property type="component" value="Unassembled WGS sequence"/>
</dbReference>
<proteinExistence type="predicted"/>
<sequence>MNQQSCKLAKNVNSIKKEIINAQFNLVICYMDGLEIQKDTEKAFEWVLKSEQRYCYGHEKGTYKNERKHLNGIRNQCAEGQYNLATW</sequence>
<dbReference type="Gene3D" id="1.25.40.10">
    <property type="entry name" value="Tetratricopeptide repeat domain"/>
    <property type="match status" value="1"/>
</dbReference>
<name>A0A397SN18_9GLOM</name>
<accession>A0A397SN18</accession>